<dbReference type="SUPFAM" id="SSF57884">
    <property type="entry name" value="Ada DNA repair protein, N-terminal domain (N-Ada 10)"/>
    <property type="match status" value="1"/>
</dbReference>
<organism evidence="1 2">
    <name type="scientific">Fervidobacterium thailandense</name>
    <dbReference type="NCBI Taxonomy" id="1008305"/>
    <lineage>
        <taxon>Bacteria</taxon>
        <taxon>Thermotogati</taxon>
        <taxon>Thermotogota</taxon>
        <taxon>Thermotogae</taxon>
        <taxon>Thermotogales</taxon>
        <taxon>Fervidobacteriaceae</taxon>
        <taxon>Fervidobacterium</taxon>
    </lineage>
</organism>
<dbReference type="Gene3D" id="2.40.50.90">
    <property type="match status" value="1"/>
</dbReference>
<dbReference type="EMBL" id="LWAF01000011">
    <property type="protein sequence ID" value="ODN30115.1"/>
    <property type="molecule type" value="Genomic_DNA"/>
</dbReference>
<protein>
    <submittedName>
        <fullName evidence="1">Uncharacterized protein</fullName>
    </submittedName>
</protein>
<dbReference type="SUPFAM" id="SSF50199">
    <property type="entry name" value="Staphylococcal nuclease"/>
    <property type="match status" value="1"/>
</dbReference>
<sequence>MRRAMIGLILSLTVVLFSNFVFDESSLKKAFVESVIDNETFIAIVDGNKIKVKLLGVDVEDWTMNYYGAQALKLLQQTINKIVYLEFDNAVVTSDVEVFAYVWLELPNTIQEQGKTYVTQEEISSKMLNALLIVNGLAYPEPLFAGLKYIKVFEGLEKYARTNLIGVWKNYYAPPRVSVFVTPSLGYYHVSTCPLLQTINWSFIADYLDAQAMGYKPCPLCRPKK</sequence>
<evidence type="ECO:0000313" key="1">
    <source>
        <dbReference type="EMBL" id="ODN30115.1"/>
    </source>
</evidence>
<evidence type="ECO:0000313" key="2">
    <source>
        <dbReference type="Proteomes" id="UP000094570"/>
    </source>
</evidence>
<dbReference type="STRING" id="1008305.A4H02_07375"/>
<reference evidence="2" key="1">
    <citation type="submission" date="2016-04" db="EMBL/GenBank/DDBJ databases">
        <title>The genome sequence project of a novel Fervidobacterium isolate from a hot spring in Thailand.</title>
        <authorList>
            <person name="Gonzalez J.M."/>
            <person name="Cuecas A."/>
            <person name="Kanoksilapatham W."/>
        </authorList>
    </citation>
    <scope>NUCLEOTIDE SEQUENCE [LARGE SCALE GENOMIC DNA]</scope>
    <source>
        <strain evidence="2">FC2004</strain>
    </source>
</reference>
<dbReference type="RefSeq" id="WP_069293530.1">
    <property type="nucleotide sequence ID" value="NZ_CP140110.1"/>
</dbReference>
<dbReference type="InterPro" id="IPR035437">
    <property type="entry name" value="SNase_OB-fold_sf"/>
</dbReference>
<name>A0A1E3G1J7_9BACT</name>
<dbReference type="OrthoDB" id="9805504at2"/>
<comment type="caution">
    <text evidence="1">The sequence shown here is derived from an EMBL/GenBank/DDBJ whole genome shotgun (WGS) entry which is preliminary data.</text>
</comment>
<accession>A0A1E3G1J7</accession>
<proteinExistence type="predicted"/>
<dbReference type="InterPro" id="IPR035451">
    <property type="entry name" value="Ada-like_dom_sf"/>
</dbReference>
<gene>
    <name evidence="1" type="ORF">A4H02_07375</name>
</gene>
<dbReference type="AlphaFoldDB" id="A0A1E3G1J7"/>
<dbReference type="Proteomes" id="UP000094570">
    <property type="component" value="Unassembled WGS sequence"/>
</dbReference>
<keyword evidence="2" id="KW-1185">Reference proteome</keyword>